<comment type="caution">
    <text evidence="1">The sequence shown here is derived from an EMBL/GenBank/DDBJ whole genome shotgun (WGS) entry which is preliminary data.</text>
</comment>
<reference evidence="1 2" key="1">
    <citation type="submission" date="2016-07" db="EMBL/GenBank/DDBJ databases">
        <title>Pervasive Adenine N6-methylation of Active Genes in Fungi.</title>
        <authorList>
            <consortium name="DOE Joint Genome Institute"/>
            <person name="Mondo S.J."/>
            <person name="Dannebaum R.O."/>
            <person name="Kuo R.C."/>
            <person name="Labutti K."/>
            <person name="Haridas S."/>
            <person name="Kuo A."/>
            <person name="Salamov A."/>
            <person name="Ahrendt S.R."/>
            <person name="Lipzen A."/>
            <person name="Sullivan W."/>
            <person name="Andreopoulos W.B."/>
            <person name="Clum A."/>
            <person name="Lindquist E."/>
            <person name="Daum C."/>
            <person name="Ramamoorthy G.K."/>
            <person name="Gryganskyi A."/>
            <person name="Culley D."/>
            <person name="Magnuson J.K."/>
            <person name="James T.Y."/>
            <person name="O'Malley M.A."/>
            <person name="Stajich J.E."/>
            <person name="Spatafora J.W."/>
            <person name="Visel A."/>
            <person name="Grigoriev I.V."/>
        </authorList>
    </citation>
    <scope>NUCLEOTIDE SEQUENCE [LARGE SCALE GENOMIC DNA]</scope>
    <source>
        <strain evidence="1 2">PL171</strain>
    </source>
</reference>
<keyword evidence="2" id="KW-1185">Reference proteome</keyword>
<proteinExistence type="predicted"/>
<name>A0A1Y2HCG2_9FUNG</name>
<protein>
    <submittedName>
        <fullName evidence="1">Uncharacterized protein</fullName>
    </submittedName>
</protein>
<evidence type="ECO:0000313" key="1">
    <source>
        <dbReference type="EMBL" id="ORZ31611.1"/>
    </source>
</evidence>
<organism evidence="1 2">
    <name type="scientific">Catenaria anguillulae PL171</name>
    <dbReference type="NCBI Taxonomy" id="765915"/>
    <lineage>
        <taxon>Eukaryota</taxon>
        <taxon>Fungi</taxon>
        <taxon>Fungi incertae sedis</taxon>
        <taxon>Blastocladiomycota</taxon>
        <taxon>Blastocladiomycetes</taxon>
        <taxon>Blastocladiales</taxon>
        <taxon>Catenariaceae</taxon>
        <taxon>Catenaria</taxon>
    </lineage>
</organism>
<dbReference type="AlphaFoldDB" id="A0A1Y2HCG2"/>
<dbReference type="EMBL" id="MCFL01000057">
    <property type="protein sequence ID" value="ORZ31611.1"/>
    <property type="molecule type" value="Genomic_DNA"/>
</dbReference>
<evidence type="ECO:0000313" key="2">
    <source>
        <dbReference type="Proteomes" id="UP000193411"/>
    </source>
</evidence>
<sequence>MTSSLRFDVVPGPAFLYRAQLALVGMARIRIAQATHCQACLDLTNSTLVSPTAQLGLDLLVPLTLRTLYFLTKRLPRQLTLPIRILFFGPVLSTDHSIISLMSLNTARYHWTALMPSAQFLSRSVRQRIPDDRFIPIQPISTPKSSGYWPWNDERETEYDHAKLAQVTSFPEVIVGWIEDYEGEARG</sequence>
<accession>A0A1Y2HCG2</accession>
<gene>
    <name evidence="1" type="ORF">BCR44DRAFT_60740</name>
</gene>
<dbReference type="Proteomes" id="UP000193411">
    <property type="component" value="Unassembled WGS sequence"/>
</dbReference>